<feature type="region of interest" description="Disordered" evidence="1">
    <location>
        <begin position="1"/>
        <end position="37"/>
    </location>
</feature>
<dbReference type="Proteomes" id="UP001221757">
    <property type="component" value="Unassembled WGS sequence"/>
</dbReference>
<protein>
    <submittedName>
        <fullName evidence="2">Uncharacterized protein</fullName>
    </submittedName>
</protein>
<name>A0AAD7DFJ7_MYCRO</name>
<keyword evidence="3" id="KW-1185">Reference proteome</keyword>
<proteinExistence type="predicted"/>
<organism evidence="2 3">
    <name type="scientific">Mycena rosella</name>
    <name type="common">Pink bonnet</name>
    <name type="synonym">Agaricus rosellus</name>
    <dbReference type="NCBI Taxonomy" id="1033263"/>
    <lineage>
        <taxon>Eukaryota</taxon>
        <taxon>Fungi</taxon>
        <taxon>Dikarya</taxon>
        <taxon>Basidiomycota</taxon>
        <taxon>Agaricomycotina</taxon>
        <taxon>Agaricomycetes</taxon>
        <taxon>Agaricomycetidae</taxon>
        <taxon>Agaricales</taxon>
        <taxon>Marasmiineae</taxon>
        <taxon>Mycenaceae</taxon>
        <taxon>Mycena</taxon>
    </lineage>
</organism>
<comment type="caution">
    <text evidence="2">The sequence shown here is derived from an EMBL/GenBank/DDBJ whole genome shotgun (WGS) entry which is preliminary data.</text>
</comment>
<dbReference type="AlphaFoldDB" id="A0AAD7DFJ7"/>
<sequence length="137" mass="14684">MPVPVPNPTKNDRGRRVASPDCGELGGAGAEGAAGPDLLPKALDLTAVEARNSELEDALAKALAHLQASDVTHRTSQEHVLELTTEKQTLKSKVDSLDLQAIFAALDKDSALQALNALQKQHNHLTSQQSHRNDLRN</sequence>
<dbReference type="EMBL" id="JARKIE010000075">
    <property type="protein sequence ID" value="KAJ7689065.1"/>
    <property type="molecule type" value="Genomic_DNA"/>
</dbReference>
<accession>A0AAD7DFJ7</accession>
<evidence type="ECO:0000313" key="2">
    <source>
        <dbReference type="EMBL" id="KAJ7689065.1"/>
    </source>
</evidence>
<reference evidence="2" key="1">
    <citation type="submission" date="2023-03" db="EMBL/GenBank/DDBJ databases">
        <title>Massive genome expansion in bonnet fungi (Mycena s.s.) driven by repeated elements and novel gene families across ecological guilds.</title>
        <authorList>
            <consortium name="Lawrence Berkeley National Laboratory"/>
            <person name="Harder C.B."/>
            <person name="Miyauchi S."/>
            <person name="Viragh M."/>
            <person name="Kuo A."/>
            <person name="Thoen E."/>
            <person name="Andreopoulos B."/>
            <person name="Lu D."/>
            <person name="Skrede I."/>
            <person name="Drula E."/>
            <person name="Henrissat B."/>
            <person name="Morin E."/>
            <person name="Kohler A."/>
            <person name="Barry K."/>
            <person name="LaButti K."/>
            <person name="Morin E."/>
            <person name="Salamov A."/>
            <person name="Lipzen A."/>
            <person name="Mereny Z."/>
            <person name="Hegedus B."/>
            <person name="Baldrian P."/>
            <person name="Stursova M."/>
            <person name="Weitz H."/>
            <person name="Taylor A."/>
            <person name="Grigoriev I.V."/>
            <person name="Nagy L.G."/>
            <person name="Martin F."/>
            <person name="Kauserud H."/>
        </authorList>
    </citation>
    <scope>NUCLEOTIDE SEQUENCE</scope>
    <source>
        <strain evidence="2">CBHHK067</strain>
    </source>
</reference>
<evidence type="ECO:0000313" key="3">
    <source>
        <dbReference type="Proteomes" id="UP001221757"/>
    </source>
</evidence>
<gene>
    <name evidence="2" type="ORF">B0H17DRAFT_1296771</name>
</gene>
<evidence type="ECO:0000256" key="1">
    <source>
        <dbReference type="SAM" id="MobiDB-lite"/>
    </source>
</evidence>